<gene>
    <name evidence="2" type="ORF">METZ01_LOCUS434175</name>
</gene>
<feature type="non-terminal residue" evidence="2">
    <location>
        <position position="166"/>
    </location>
</feature>
<dbReference type="EMBL" id="UINC01174945">
    <property type="protein sequence ID" value="SVD81321.1"/>
    <property type="molecule type" value="Genomic_DNA"/>
</dbReference>
<organism evidence="2">
    <name type="scientific">marine metagenome</name>
    <dbReference type="NCBI Taxonomy" id="408172"/>
    <lineage>
        <taxon>unclassified sequences</taxon>
        <taxon>metagenomes</taxon>
        <taxon>ecological metagenomes</taxon>
    </lineage>
</organism>
<protein>
    <submittedName>
        <fullName evidence="2">Uncharacterized protein</fullName>
    </submittedName>
</protein>
<proteinExistence type="predicted"/>
<reference evidence="2" key="1">
    <citation type="submission" date="2018-05" db="EMBL/GenBank/DDBJ databases">
        <authorList>
            <person name="Lanie J.A."/>
            <person name="Ng W.-L."/>
            <person name="Kazmierczak K.M."/>
            <person name="Andrzejewski T.M."/>
            <person name="Davidsen T.M."/>
            <person name="Wayne K.J."/>
            <person name="Tettelin H."/>
            <person name="Glass J.I."/>
            <person name="Rusch D."/>
            <person name="Podicherti R."/>
            <person name="Tsui H.-C.T."/>
            <person name="Winkler M.E."/>
        </authorList>
    </citation>
    <scope>NUCLEOTIDE SEQUENCE</scope>
</reference>
<evidence type="ECO:0000256" key="1">
    <source>
        <dbReference type="SAM" id="MobiDB-lite"/>
    </source>
</evidence>
<sequence length="166" mass="18209">VQTVPLKRNSTFHLFGVLLLVLSLAGCKLAHNPPVAQGGSIDVSGWNFAGPQVLHLNGEWLFYWDQLLTPQTLASARDEQTAPVPGMWNEQPHPHDPSKSVGATGNATYVLKINGLNKDTPQLAIQIPPVATAYELFWFQDGAPLPTEPLMRRGVVHPTHPIPKWT</sequence>
<accession>A0A382YEK0</accession>
<dbReference type="InterPro" id="IPR008979">
    <property type="entry name" value="Galactose-bd-like_sf"/>
</dbReference>
<name>A0A382YEK0_9ZZZZ</name>
<dbReference type="AlphaFoldDB" id="A0A382YEK0"/>
<feature type="non-terminal residue" evidence="2">
    <location>
        <position position="1"/>
    </location>
</feature>
<feature type="region of interest" description="Disordered" evidence="1">
    <location>
        <begin position="78"/>
        <end position="101"/>
    </location>
</feature>
<evidence type="ECO:0000313" key="2">
    <source>
        <dbReference type="EMBL" id="SVD81321.1"/>
    </source>
</evidence>
<dbReference type="SUPFAM" id="SSF49785">
    <property type="entry name" value="Galactose-binding domain-like"/>
    <property type="match status" value="1"/>
</dbReference>